<protein>
    <submittedName>
        <fullName evidence="2">Uncharacterized protein</fullName>
    </submittedName>
</protein>
<evidence type="ECO:0000313" key="3">
    <source>
        <dbReference type="Proteomes" id="UP001154282"/>
    </source>
</evidence>
<feature type="region of interest" description="Disordered" evidence="1">
    <location>
        <begin position="65"/>
        <end position="85"/>
    </location>
</feature>
<feature type="compositionally biased region" description="Low complexity" evidence="1">
    <location>
        <begin position="70"/>
        <end position="85"/>
    </location>
</feature>
<evidence type="ECO:0000313" key="2">
    <source>
        <dbReference type="EMBL" id="CAI0561125.1"/>
    </source>
</evidence>
<accession>A0AAV0RUH6</accession>
<keyword evidence="3" id="KW-1185">Reference proteome</keyword>
<dbReference type="EMBL" id="CAMGYJ010000011">
    <property type="protein sequence ID" value="CAI0561125.1"/>
    <property type="molecule type" value="Genomic_DNA"/>
</dbReference>
<gene>
    <name evidence="2" type="ORF">LITE_LOCUS49951</name>
</gene>
<name>A0AAV0RUH6_9ROSI</name>
<sequence length="85" mass="9767">NKYPPVLRLQIRKEFARRSVERRILSQEKLGFIIVGVSCAVERAIYHDLRRQLSSVPFFPQPEGWHFGQEENGGAEAQGTEVQSK</sequence>
<dbReference type="Proteomes" id="UP001154282">
    <property type="component" value="Unassembled WGS sequence"/>
</dbReference>
<dbReference type="AlphaFoldDB" id="A0AAV0RUH6"/>
<evidence type="ECO:0000256" key="1">
    <source>
        <dbReference type="SAM" id="MobiDB-lite"/>
    </source>
</evidence>
<reference evidence="2" key="1">
    <citation type="submission" date="2022-08" db="EMBL/GenBank/DDBJ databases">
        <authorList>
            <person name="Gutierrez-Valencia J."/>
        </authorList>
    </citation>
    <scope>NUCLEOTIDE SEQUENCE</scope>
</reference>
<proteinExistence type="predicted"/>
<feature type="non-terminal residue" evidence="2">
    <location>
        <position position="1"/>
    </location>
</feature>
<organism evidence="2 3">
    <name type="scientific">Linum tenue</name>
    <dbReference type="NCBI Taxonomy" id="586396"/>
    <lineage>
        <taxon>Eukaryota</taxon>
        <taxon>Viridiplantae</taxon>
        <taxon>Streptophyta</taxon>
        <taxon>Embryophyta</taxon>
        <taxon>Tracheophyta</taxon>
        <taxon>Spermatophyta</taxon>
        <taxon>Magnoliopsida</taxon>
        <taxon>eudicotyledons</taxon>
        <taxon>Gunneridae</taxon>
        <taxon>Pentapetalae</taxon>
        <taxon>rosids</taxon>
        <taxon>fabids</taxon>
        <taxon>Malpighiales</taxon>
        <taxon>Linaceae</taxon>
        <taxon>Linum</taxon>
    </lineage>
</organism>
<comment type="caution">
    <text evidence="2">The sequence shown here is derived from an EMBL/GenBank/DDBJ whole genome shotgun (WGS) entry which is preliminary data.</text>
</comment>